<dbReference type="Proteomes" id="UP000196125">
    <property type="component" value="Unassembled WGS sequence"/>
</dbReference>
<keyword evidence="1" id="KW-0732">Signal</keyword>
<dbReference type="CDD" id="cd09030">
    <property type="entry name" value="DUF1425"/>
    <property type="match status" value="1"/>
</dbReference>
<evidence type="ECO:0000256" key="1">
    <source>
        <dbReference type="SAM" id="SignalP"/>
    </source>
</evidence>
<gene>
    <name evidence="2" type="ORF">VIM7927_00758</name>
</gene>
<sequence length="130" mass="14895">MMKKWLLSFVVFAFVGCTNTHTAGLTVDSEYQRILFGDNVLASEVEVKDISTAEVNDHTRGVVRVKNKTSSDQHIQYRFYWYDEQGLEVNARPGPWRQAIIRGMDEVSLSEVSVSPKAVNFRVQIRELNQ</sequence>
<dbReference type="AlphaFoldDB" id="A0A1Y6ISQ0"/>
<dbReference type="Pfam" id="PF07233">
    <property type="entry name" value="DUF1425"/>
    <property type="match status" value="1"/>
</dbReference>
<evidence type="ECO:0008006" key="4">
    <source>
        <dbReference type="Google" id="ProtNLM"/>
    </source>
</evidence>
<feature type="signal peptide" evidence="1">
    <location>
        <begin position="1"/>
        <end position="22"/>
    </location>
</feature>
<reference evidence="2 3" key="1">
    <citation type="submission" date="2017-05" db="EMBL/GenBank/DDBJ databases">
        <authorList>
            <person name="Song R."/>
            <person name="Chenine A.L."/>
            <person name="Ruprecht R.M."/>
        </authorList>
    </citation>
    <scope>NUCLEOTIDE SEQUENCE [LARGE SCALE GENOMIC DNA]</scope>
    <source>
        <strain evidence="2 3">CECT 7927</strain>
    </source>
</reference>
<dbReference type="Gene3D" id="2.60.40.3230">
    <property type="match status" value="1"/>
</dbReference>
<dbReference type="EMBL" id="FXXI01000001">
    <property type="protein sequence ID" value="SMR99532.1"/>
    <property type="molecule type" value="Genomic_DNA"/>
</dbReference>
<dbReference type="InterPro" id="IPR010824">
    <property type="entry name" value="DUF1425"/>
</dbReference>
<evidence type="ECO:0000313" key="3">
    <source>
        <dbReference type="Proteomes" id="UP000196125"/>
    </source>
</evidence>
<protein>
    <recommendedName>
        <fullName evidence="4">DUF1425 domain-containing protein</fullName>
    </recommendedName>
</protein>
<feature type="chain" id="PRO_5012915709" description="DUF1425 domain-containing protein" evidence="1">
    <location>
        <begin position="23"/>
        <end position="130"/>
    </location>
</feature>
<proteinExistence type="predicted"/>
<organism evidence="2 3">
    <name type="scientific">Vibrio mangrovi</name>
    <dbReference type="NCBI Taxonomy" id="474394"/>
    <lineage>
        <taxon>Bacteria</taxon>
        <taxon>Pseudomonadati</taxon>
        <taxon>Pseudomonadota</taxon>
        <taxon>Gammaproteobacteria</taxon>
        <taxon>Vibrionales</taxon>
        <taxon>Vibrionaceae</taxon>
        <taxon>Vibrio</taxon>
    </lineage>
</organism>
<accession>A0A1Y6ISQ0</accession>
<evidence type="ECO:0000313" key="2">
    <source>
        <dbReference type="EMBL" id="SMR99532.1"/>
    </source>
</evidence>
<dbReference type="InterPro" id="IPR038483">
    <property type="entry name" value="YcfL-like_sf"/>
</dbReference>
<name>A0A1Y6ISQ0_9VIBR</name>
<dbReference type="PROSITE" id="PS51257">
    <property type="entry name" value="PROKAR_LIPOPROTEIN"/>
    <property type="match status" value="1"/>
</dbReference>